<dbReference type="PANTHER" id="PTHR21197">
    <property type="entry name" value="UDP-GALACTOPYRANOSE MUTASE"/>
    <property type="match status" value="1"/>
</dbReference>
<feature type="domain" description="Amine oxidase" evidence="1">
    <location>
        <begin position="12"/>
        <end position="280"/>
    </location>
</feature>
<dbReference type="NCBIfam" id="NF005546">
    <property type="entry name" value="PRK07208.1-2"/>
    <property type="match status" value="1"/>
</dbReference>
<dbReference type="Pfam" id="PF01593">
    <property type="entry name" value="Amino_oxidase"/>
    <property type="match status" value="1"/>
</dbReference>
<evidence type="ECO:0000313" key="2">
    <source>
        <dbReference type="EMBL" id="NAS17810.1"/>
    </source>
</evidence>
<proteinExistence type="predicted"/>
<dbReference type="GO" id="GO:0005829">
    <property type="term" value="C:cytosol"/>
    <property type="evidence" value="ECO:0007669"/>
    <property type="project" value="TreeGrafter"/>
</dbReference>
<protein>
    <submittedName>
        <fullName evidence="2">FAD-dependent oxidoreductase</fullName>
    </submittedName>
</protein>
<dbReference type="AlphaFoldDB" id="A0A6L9EMF8"/>
<dbReference type="GO" id="GO:0016491">
    <property type="term" value="F:oxidoreductase activity"/>
    <property type="evidence" value="ECO:0007669"/>
    <property type="project" value="InterPro"/>
</dbReference>
<dbReference type="PANTHER" id="PTHR21197:SF0">
    <property type="entry name" value="UDP-GALACTOPYRANOSE MUTASE"/>
    <property type="match status" value="1"/>
</dbReference>
<sequence>MKNTIIIGAGPAGLTAAYELLKKTDIKPIIIEESEFIGGISRTAVYKNNRMDLGGHRFFTKNKYVMDLWKEIMGIQGYPAKDDIMLNRNIHLERGHKDPEKDELVLLKRKRISRIFYLRHFFNYPITLSFDTFVNMGLIRTVKVGVGYIKACIFKRKENSLEDFYINRFGNPLYEMFFEDYTEKLWGIHPSKISPEWGAQRVKGLSVLKIILSVIRKTFKCSKEVETSLIEEFYYPKKGPGQLWEAMADKIIEMGGEIVLNTKVTSIKIENNNIYEVIAENNNGQPVKYKDVKEVFSSMPIKDLINSLGSNPSNEVKNIAETLPYRDFITVGLLVNRLKIKNTTNIQTVGNIVPDCWIYIQERDVKIGRLQIFNNWSPYLVEDIENTVWIGLEYFCNENDYMWNMTKEQFINFAVKELCKIDIINKEDVLDSTVIKVKKAYPAYFGNYKYFDKVREYLDLISNLYCIGRNGQHRYNNMDHSMLTAVEAVSACINNDTDKEKIWNVNTEKEYHEESENTISA</sequence>
<dbReference type="NCBIfam" id="NF005548">
    <property type="entry name" value="PRK07208.1-4"/>
    <property type="match status" value="1"/>
</dbReference>
<name>A0A6L9EMF8_CLOBU</name>
<comment type="caution">
    <text evidence="2">The sequence shown here is derived from an EMBL/GenBank/DDBJ whole genome shotgun (WGS) entry which is preliminary data.</text>
</comment>
<dbReference type="InterPro" id="IPR002937">
    <property type="entry name" value="Amino_oxidase"/>
</dbReference>
<accession>A0A6L9EMF8</accession>
<dbReference type="GO" id="GO:0050660">
    <property type="term" value="F:flavin adenine dinucleotide binding"/>
    <property type="evidence" value="ECO:0007669"/>
    <property type="project" value="TreeGrafter"/>
</dbReference>
<dbReference type="Proteomes" id="UP000474042">
    <property type="component" value="Unassembled WGS sequence"/>
</dbReference>
<dbReference type="SUPFAM" id="SSF51971">
    <property type="entry name" value="Nucleotide-binding domain"/>
    <property type="match status" value="1"/>
</dbReference>
<evidence type="ECO:0000313" key="3">
    <source>
        <dbReference type="Proteomes" id="UP000474042"/>
    </source>
</evidence>
<organism evidence="2 3">
    <name type="scientific">Clostridium butyricum</name>
    <dbReference type="NCBI Taxonomy" id="1492"/>
    <lineage>
        <taxon>Bacteria</taxon>
        <taxon>Bacillati</taxon>
        <taxon>Bacillota</taxon>
        <taxon>Clostridia</taxon>
        <taxon>Eubacteriales</taxon>
        <taxon>Clostridiaceae</taxon>
        <taxon>Clostridium</taxon>
    </lineage>
</organism>
<dbReference type="EMBL" id="WOFV02000019">
    <property type="protein sequence ID" value="NAS17810.1"/>
    <property type="molecule type" value="Genomic_DNA"/>
</dbReference>
<gene>
    <name evidence="2" type="ORF">GND98_007960</name>
</gene>
<dbReference type="Gene3D" id="3.50.50.60">
    <property type="entry name" value="FAD/NAD(P)-binding domain"/>
    <property type="match status" value="1"/>
</dbReference>
<reference evidence="2 3" key="1">
    <citation type="submission" date="2020-01" db="EMBL/GenBank/DDBJ databases">
        <title>Genome sequence of a 1,3-propanediol producer, Clostridium butyricum S3.</title>
        <authorList>
            <person name="Zhou J."/>
        </authorList>
    </citation>
    <scope>NUCLEOTIDE SEQUENCE [LARGE SCALE GENOMIC DNA]</scope>
    <source>
        <strain evidence="2 3">S3</strain>
    </source>
</reference>
<dbReference type="GO" id="GO:0008767">
    <property type="term" value="F:UDP-galactopyranose mutase activity"/>
    <property type="evidence" value="ECO:0007669"/>
    <property type="project" value="TreeGrafter"/>
</dbReference>
<dbReference type="InterPro" id="IPR036188">
    <property type="entry name" value="FAD/NAD-bd_sf"/>
</dbReference>
<dbReference type="NCBIfam" id="NF005549">
    <property type="entry name" value="PRK07208.1-5"/>
    <property type="match status" value="1"/>
</dbReference>
<evidence type="ECO:0000259" key="1">
    <source>
        <dbReference type="Pfam" id="PF01593"/>
    </source>
</evidence>